<sequence length="83" mass="8448">RIATGPVTGSPSAPITTTVRGLATEVPVGAAKGLDQPSAVSCDNIQTIPVSELGRRIGYLRASQEPALAEAICNAFDLDSVAL</sequence>
<reference evidence="3 4" key="1">
    <citation type="submission" date="2021-05" db="EMBL/GenBank/DDBJ databases">
        <title>Mycobacterium acidophilum sp. nov., an extremely acid-tolerant member of the genus Mycobacterium.</title>
        <authorList>
            <person name="Xia J."/>
        </authorList>
    </citation>
    <scope>NUCLEOTIDE SEQUENCE [LARGE SCALE GENOMIC DNA]</scope>
    <source>
        <strain evidence="3 4">M1</strain>
    </source>
</reference>
<dbReference type="EMBL" id="JAHCLR010000004">
    <property type="protein sequence ID" value="MBS9532764.1"/>
    <property type="molecule type" value="Genomic_DNA"/>
</dbReference>
<dbReference type="SUPFAM" id="SSF50118">
    <property type="entry name" value="Cell growth inhibitor/plasmid maintenance toxic component"/>
    <property type="match status" value="1"/>
</dbReference>
<dbReference type="InterPro" id="IPR003477">
    <property type="entry name" value="PemK-like"/>
</dbReference>
<feature type="non-terminal residue" evidence="3">
    <location>
        <position position="1"/>
    </location>
</feature>
<dbReference type="InterPro" id="IPR011067">
    <property type="entry name" value="Plasmid_toxin/cell-grow_inhib"/>
</dbReference>
<name>A0ABS5RGK7_9MYCO</name>
<accession>A0ABS5RGK7</accession>
<comment type="caution">
    <text evidence="3">The sequence shown here is derived from an EMBL/GenBank/DDBJ whole genome shotgun (WGS) entry which is preliminary data.</text>
</comment>
<evidence type="ECO:0000256" key="1">
    <source>
        <dbReference type="ARBA" id="ARBA00007521"/>
    </source>
</evidence>
<dbReference type="RefSeq" id="WP_214091641.1">
    <property type="nucleotide sequence ID" value="NZ_JAHCLR010000004.1"/>
</dbReference>
<organism evidence="3 4">
    <name type="scientific">Mycolicibacter acidiphilus</name>
    <dbReference type="NCBI Taxonomy" id="2835306"/>
    <lineage>
        <taxon>Bacteria</taxon>
        <taxon>Bacillati</taxon>
        <taxon>Actinomycetota</taxon>
        <taxon>Actinomycetes</taxon>
        <taxon>Mycobacteriales</taxon>
        <taxon>Mycobacteriaceae</taxon>
        <taxon>Mycolicibacter</taxon>
    </lineage>
</organism>
<comment type="similarity">
    <text evidence="1">Belongs to the PemK/MazF family.</text>
</comment>
<protein>
    <submittedName>
        <fullName evidence="3">Type II toxin-antitoxin system PemK/MazF family toxin</fullName>
    </submittedName>
</protein>
<evidence type="ECO:0000256" key="2">
    <source>
        <dbReference type="ARBA" id="ARBA00022649"/>
    </source>
</evidence>
<evidence type="ECO:0000313" key="4">
    <source>
        <dbReference type="Proteomes" id="UP001519535"/>
    </source>
</evidence>
<proteinExistence type="inferred from homology"/>
<keyword evidence="2" id="KW-1277">Toxin-antitoxin system</keyword>
<gene>
    <name evidence="3" type="ORF">KIH27_04080</name>
</gene>
<dbReference type="Proteomes" id="UP001519535">
    <property type="component" value="Unassembled WGS sequence"/>
</dbReference>
<evidence type="ECO:0000313" key="3">
    <source>
        <dbReference type="EMBL" id="MBS9532764.1"/>
    </source>
</evidence>
<dbReference type="Pfam" id="PF02452">
    <property type="entry name" value="PemK_toxin"/>
    <property type="match status" value="1"/>
</dbReference>
<dbReference type="Gene3D" id="2.30.30.110">
    <property type="match status" value="1"/>
</dbReference>
<keyword evidence="4" id="KW-1185">Reference proteome</keyword>